<accession>A0ABT8SNN9</accession>
<sequence length="314" mass="35340">MRDRLIARSFTVTVFDHYNDTFAIGLGAEGVTWPFMEELQRAEVGLVWLRLKPPFGPELRSRHSDVARHQFWRAEWRDCLHALFRMISEEAPHIYISGYAGSQSGAHLKACQLKVALRLGFNIPETVIGNEPRALAERFPNTVLYKPVSAQRYDDRGPPPVALFETSQITENEAAVRAVPGIYQNEIPKAHELRVHVFGARDVSVRINSQAHRATQLDWRLLAADPTLYEPTEISEDLRLRLAAFLDHFGLDSGVFDLAVTPRGEHIFFECNPDGQWAGLEEELGLPLSEHAADELVRRAEKTQGAAREKGVAA</sequence>
<organism evidence="1 2">
    <name type="scientific">Peiella sedimenti</name>
    <dbReference type="NCBI Taxonomy" id="3061083"/>
    <lineage>
        <taxon>Bacteria</taxon>
        <taxon>Pseudomonadati</taxon>
        <taxon>Pseudomonadota</taxon>
        <taxon>Alphaproteobacteria</taxon>
        <taxon>Caulobacterales</taxon>
        <taxon>Caulobacteraceae</taxon>
        <taxon>Peiella</taxon>
    </lineage>
</organism>
<gene>
    <name evidence="1" type="ORF">Q0812_11780</name>
</gene>
<evidence type="ECO:0008006" key="3">
    <source>
        <dbReference type="Google" id="ProtNLM"/>
    </source>
</evidence>
<comment type="caution">
    <text evidence="1">The sequence shown here is derived from an EMBL/GenBank/DDBJ whole genome shotgun (WGS) entry which is preliminary data.</text>
</comment>
<proteinExistence type="predicted"/>
<protein>
    <recommendedName>
        <fullName evidence="3">ATP-grasp domain-containing protein</fullName>
    </recommendedName>
</protein>
<reference evidence="1" key="1">
    <citation type="submission" date="2023-07" db="EMBL/GenBank/DDBJ databases">
        <title>Brevundimonas soil sp. nov., isolated from the soil of chemical plant.</title>
        <authorList>
            <person name="Wu N."/>
        </authorList>
    </citation>
    <scope>NUCLEOTIDE SEQUENCE</scope>
    <source>
        <strain evidence="1">XZ-24</strain>
    </source>
</reference>
<keyword evidence="2" id="KW-1185">Reference proteome</keyword>
<dbReference type="RefSeq" id="WP_302110536.1">
    <property type="nucleotide sequence ID" value="NZ_JAUKTR010000005.1"/>
</dbReference>
<dbReference type="SUPFAM" id="SSF56059">
    <property type="entry name" value="Glutathione synthetase ATP-binding domain-like"/>
    <property type="match status" value="1"/>
</dbReference>
<dbReference type="Gene3D" id="3.30.470.20">
    <property type="entry name" value="ATP-grasp fold, B domain"/>
    <property type="match status" value="1"/>
</dbReference>
<evidence type="ECO:0000313" key="1">
    <source>
        <dbReference type="EMBL" id="MDO1560106.1"/>
    </source>
</evidence>
<dbReference type="Proteomes" id="UP001169063">
    <property type="component" value="Unassembled WGS sequence"/>
</dbReference>
<evidence type="ECO:0000313" key="2">
    <source>
        <dbReference type="Proteomes" id="UP001169063"/>
    </source>
</evidence>
<dbReference type="EMBL" id="JAUKTR010000005">
    <property type="protein sequence ID" value="MDO1560106.1"/>
    <property type="molecule type" value="Genomic_DNA"/>
</dbReference>
<name>A0ABT8SNN9_9CAUL</name>